<dbReference type="InParanoid" id="A0A0D0A7H1"/>
<dbReference type="GO" id="GO:0007030">
    <property type="term" value="P:Golgi organization"/>
    <property type="evidence" value="ECO:0007669"/>
    <property type="project" value="TreeGrafter"/>
</dbReference>
<protein>
    <recommendedName>
        <fullName evidence="3">Transport and Golgi organization protein 2</fullName>
    </recommendedName>
</protein>
<dbReference type="Proteomes" id="UP000054485">
    <property type="component" value="Unassembled WGS sequence"/>
</dbReference>
<dbReference type="InterPro" id="IPR008551">
    <property type="entry name" value="TANGO2"/>
</dbReference>
<sequence>MCVGFYTLTHPDYALVLCTNRDEYLDRPTTPAHFHSFSPNSQPTILSGIDIRAGGTWLGITRSGKIAFLTNITEEYKTYGSSRGDLVASFLSSSREAEEEGEVEVEEEEDVIPRDGVYAGFNLLLLTPRRSEHEHALSFNATLVTNHGGGSPLTQRALSPTEQAHGGLSNGIDGQGAESWPKIQHGLDLFTSVMSAVLPDTSEEQLADDLFSLLTWKSSQSPSARSELKNTVEVEPFIIPGSEGFYGTRLATVILVKRTGQVCFIERDRWMLVDAKPVLSASQREFRFSLMM</sequence>
<gene>
    <name evidence="1" type="ORF">CY34DRAFT_92575</name>
</gene>
<evidence type="ECO:0000313" key="2">
    <source>
        <dbReference type="Proteomes" id="UP000054485"/>
    </source>
</evidence>
<organism evidence="1 2">
    <name type="scientific">Suillus luteus UH-Slu-Lm8-n1</name>
    <dbReference type="NCBI Taxonomy" id="930992"/>
    <lineage>
        <taxon>Eukaryota</taxon>
        <taxon>Fungi</taxon>
        <taxon>Dikarya</taxon>
        <taxon>Basidiomycota</taxon>
        <taxon>Agaricomycotina</taxon>
        <taxon>Agaricomycetes</taxon>
        <taxon>Agaricomycetidae</taxon>
        <taxon>Boletales</taxon>
        <taxon>Suillineae</taxon>
        <taxon>Suillaceae</taxon>
        <taxon>Suillus</taxon>
    </lineage>
</organism>
<accession>A0A0D0A7H1</accession>
<dbReference type="OrthoDB" id="191601at2759"/>
<name>A0A0D0A7H1_9AGAM</name>
<dbReference type="HOGENOM" id="CLU_047037_0_1_1"/>
<reference evidence="2" key="2">
    <citation type="submission" date="2015-01" db="EMBL/GenBank/DDBJ databases">
        <title>Evolutionary Origins and Diversification of the Mycorrhizal Mutualists.</title>
        <authorList>
            <consortium name="DOE Joint Genome Institute"/>
            <consortium name="Mycorrhizal Genomics Consortium"/>
            <person name="Kohler A."/>
            <person name="Kuo A."/>
            <person name="Nagy L.G."/>
            <person name="Floudas D."/>
            <person name="Copeland A."/>
            <person name="Barry K.W."/>
            <person name="Cichocki N."/>
            <person name="Veneault-Fourrey C."/>
            <person name="LaButti K."/>
            <person name="Lindquist E.A."/>
            <person name="Lipzen A."/>
            <person name="Lundell T."/>
            <person name="Morin E."/>
            <person name="Murat C."/>
            <person name="Riley R."/>
            <person name="Ohm R."/>
            <person name="Sun H."/>
            <person name="Tunlid A."/>
            <person name="Henrissat B."/>
            <person name="Grigoriev I.V."/>
            <person name="Hibbett D.S."/>
            <person name="Martin F."/>
        </authorList>
    </citation>
    <scope>NUCLEOTIDE SEQUENCE [LARGE SCALE GENOMIC DNA]</scope>
    <source>
        <strain evidence="2">UH-Slu-Lm8-n1</strain>
    </source>
</reference>
<dbReference type="PANTHER" id="PTHR17985:SF8">
    <property type="entry name" value="TRANSPORT AND GOLGI ORGANIZATION PROTEIN 2 HOMOLOG"/>
    <property type="match status" value="1"/>
</dbReference>
<dbReference type="AlphaFoldDB" id="A0A0D0A7H1"/>
<keyword evidence="2" id="KW-1185">Reference proteome</keyword>
<proteinExistence type="predicted"/>
<reference evidence="1 2" key="1">
    <citation type="submission" date="2014-04" db="EMBL/GenBank/DDBJ databases">
        <authorList>
            <consortium name="DOE Joint Genome Institute"/>
            <person name="Kuo A."/>
            <person name="Ruytinx J."/>
            <person name="Rineau F."/>
            <person name="Colpaert J."/>
            <person name="Kohler A."/>
            <person name="Nagy L.G."/>
            <person name="Floudas D."/>
            <person name="Copeland A."/>
            <person name="Barry K.W."/>
            <person name="Cichocki N."/>
            <person name="Veneault-Fourrey C."/>
            <person name="LaButti K."/>
            <person name="Lindquist E.A."/>
            <person name="Lipzen A."/>
            <person name="Lundell T."/>
            <person name="Morin E."/>
            <person name="Murat C."/>
            <person name="Sun H."/>
            <person name="Tunlid A."/>
            <person name="Henrissat B."/>
            <person name="Grigoriev I.V."/>
            <person name="Hibbett D.S."/>
            <person name="Martin F."/>
            <person name="Nordberg H.P."/>
            <person name="Cantor M.N."/>
            <person name="Hua S.X."/>
        </authorList>
    </citation>
    <scope>NUCLEOTIDE SEQUENCE [LARGE SCALE GENOMIC DNA]</scope>
    <source>
        <strain evidence="1 2">UH-Slu-Lm8-n1</strain>
    </source>
</reference>
<evidence type="ECO:0008006" key="3">
    <source>
        <dbReference type="Google" id="ProtNLM"/>
    </source>
</evidence>
<dbReference type="Pfam" id="PF05742">
    <property type="entry name" value="TANGO2"/>
    <property type="match status" value="1"/>
</dbReference>
<dbReference type="EMBL" id="KN835444">
    <property type="protein sequence ID" value="KIK37551.1"/>
    <property type="molecule type" value="Genomic_DNA"/>
</dbReference>
<dbReference type="PANTHER" id="PTHR17985">
    <property type="entry name" value="SER/THR-RICH PROTEIN T10 IN DGCR REGION"/>
    <property type="match status" value="1"/>
</dbReference>
<dbReference type="GO" id="GO:0005794">
    <property type="term" value="C:Golgi apparatus"/>
    <property type="evidence" value="ECO:0007669"/>
    <property type="project" value="TreeGrafter"/>
</dbReference>
<evidence type="ECO:0000313" key="1">
    <source>
        <dbReference type="EMBL" id="KIK37551.1"/>
    </source>
</evidence>
<dbReference type="GO" id="GO:0009306">
    <property type="term" value="P:protein secretion"/>
    <property type="evidence" value="ECO:0007669"/>
    <property type="project" value="TreeGrafter"/>
</dbReference>